<evidence type="ECO:0000313" key="3">
    <source>
        <dbReference type="EMBL" id="AOZ09454.1"/>
    </source>
</evidence>
<evidence type="ECO:0000256" key="2">
    <source>
        <dbReference type="SAM" id="SignalP"/>
    </source>
</evidence>
<feature type="region of interest" description="Disordered" evidence="1">
    <location>
        <begin position="112"/>
        <end position="147"/>
    </location>
</feature>
<organism evidence="3 4">
    <name type="scientific">Cupriavidus malaysiensis</name>
    <dbReference type="NCBI Taxonomy" id="367825"/>
    <lineage>
        <taxon>Bacteria</taxon>
        <taxon>Pseudomonadati</taxon>
        <taxon>Pseudomonadota</taxon>
        <taxon>Betaproteobacteria</taxon>
        <taxon>Burkholderiales</taxon>
        <taxon>Burkholderiaceae</taxon>
        <taxon>Cupriavidus</taxon>
    </lineage>
</organism>
<name>A0A1D9IBE8_9BURK</name>
<accession>A0A1D9IBE8</accession>
<keyword evidence="4" id="KW-1185">Reference proteome</keyword>
<keyword evidence="2" id="KW-0732">Signal</keyword>
<dbReference type="EMBL" id="CP017755">
    <property type="protein sequence ID" value="AOZ09454.1"/>
    <property type="molecule type" value="Genomic_DNA"/>
</dbReference>
<evidence type="ECO:0008006" key="5">
    <source>
        <dbReference type="Google" id="ProtNLM"/>
    </source>
</evidence>
<feature type="chain" id="PRO_5047472772" description="DUF4124 domain-containing protein" evidence="2">
    <location>
        <begin position="19"/>
        <end position="147"/>
    </location>
</feature>
<reference evidence="3 4" key="1">
    <citation type="submission" date="2016-10" db="EMBL/GenBank/DDBJ databases">
        <title>Complete genome sequences of three Cupriavidus strains isolated from various Malaysian environments.</title>
        <authorList>
            <person name="Abdullah A.A.-A."/>
            <person name="Shafie N.A.H."/>
            <person name="Lau N.S."/>
        </authorList>
    </citation>
    <scope>NUCLEOTIDE SEQUENCE [LARGE SCALE GENOMIC DNA]</scope>
    <source>
        <strain evidence="3 4">USMAA1020</strain>
    </source>
</reference>
<evidence type="ECO:0000256" key="1">
    <source>
        <dbReference type="SAM" id="MobiDB-lite"/>
    </source>
</evidence>
<sequence length="147" mass="16540">MLPQLLLWLLGLSAGAAAQGAVATKCRDGARILYQFGPCPPGHVEITTAPGGTLSVLGKSPAQRAQEEAFLAERERQQRQEQAWLAQQSRSLELAEQRRHEACQRLARRLRDHDAAAQRTRNAERREALQRGRRALQEAQRRQDCRP</sequence>
<evidence type="ECO:0000313" key="4">
    <source>
        <dbReference type="Proteomes" id="UP000177515"/>
    </source>
</evidence>
<dbReference type="Proteomes" id="UP000177515">
    <property type="component" value="Chromosome 2"/>
</dbReference>
<proteinExistence type="predicted"/>
<protein>
    <recommendedName>
        <fullName evidence="5">DUF4124 domain-containing protein</fullName>
    </recommendedName>
</protein>
<feature type="signal peptide" evidence="2">
    <location>
        <begin position="1"/>
        <end position="18"/>
    </location>
</feature>
<gene>
    <name evidence="3" type="ORF">BKK80_27235</name>
</gene>